<evidence type="ECO:0000256" key="4">
    <source>
        <dbReference type="PIRSR" id="PIRSR610708-1"/>
    </source>
</evidence>
<keyword evidence="2 3" id="KW-0378">Hydrolase</keyword>
<dbReference type="Gene3D" id="3.40.50.1000">
    <property type="entry name" value="HAD superfamily/HAD-like"/>
    <property type="match status" value="1"/>
</dbReference>
<dbReference type="InterPro" id="IPR052419">
    <property type="entry name" value="5_3-deoxyribonucleotidase-like"/>
</dbReference>
<protein>
    <recommendedName>
        <fullName evidence="3">Nucleotidase</fullName>
        <ecNumber evidence="3">3.1.3.-</ecNumber>
    </recommendedName>
</protein>
<dbReference type="InterPro" id="IPR023214">
    <property type="entry name" value="HAD_sf"/>
</dbReference>
<dbReference type="InterPro" id="IPR036412">
    <property type="entry name" value="HAD-like_sf"/>
</dbReference>
<evidence type="ECO:0000313" key="5">
    <source>
        <dbReference type="EMBL" id="PKG29699.1"/>
    </source>
</evidence>
<comment type="caution">
    <text evidence="5">The sequence shown here is derived from an EMBL/GenBank/DDBJ whole genome shotgun (WGS) entry which is preliminary data.</text>
</comment>
<dbReference type="GO" id="GO:0008253">
    <property type="term" value="F:5'-nucleotidase activity"/>
    <property type="evidence" value="ECO:0007669"/>
    <property type="project" value="InterPro"/>
</dbReference>
<dbReference type="AlphaFoldDB" id="A0A2N0ZJJ3"/>
<feature type="active site" description="Proton donor" evidence="4">
    <location>
        <position position="8"/>
    </location>
</feature>
<dbReference type="EMBL" id="PISD01000013">
    <property type="protein sequence ID" value="PKG29699.1"/>
    <property type="molecule type" value="Genomic_DNA"/>
</dbReference>
<dbReference type="SUPFAM" id="SSF56784">
    <property type="entry name" value="HAD-like"/>
    <property type="match status" value="1"/>
</dbReference>
<proteinExistence type="inferred from homology"/>
<reference evidence="5 6" key="1">
    <citation type="journal article" date="2010" name="Int. J. Syst. Evol. Microbiol.">
        <title>Bacillus horneckiae sp. nov., isolated from a spacecraft-assembly clean room.</title>
        <authorList>
            <person name="Vaishampayan P."/>
            <person name="Probst A."/>
            <person name="Krishnamurthi S."/>
            <person name="Ghosh S."/>
            <person name="Osman S."/>
            <person name="McDowall A."/>
            <person name="Ruckmani A."/>
            <person name="Mayilraj S."/>
            <person name="Venkateswaran K."/>
        </authorList>
    </citation>
    <scope>NUCLEOTIDE SEQUENCE [LARGE SCALE GENOMIC DNA]</scope>
    <source>
        <strain evidence="6">1PO1SC</strain>
    </source>
</reference>
<dbReference type="GO" id="GO:0009264">
    <property type="term" value="P:deoxyribonucleotide catabolic process"/>
    <property type="evidence" value="ECO:0007669"/>
    <property type="project" value="InterPro"/>
</dbReference>
<evidence type="ECO:0000256" key="1">
    <source>
        <dbReference type="ARBA" id="ARBA00009589"/>
    </source>
</evidence>
<dbReference type="PANTHER" id="PTHR35134:SF2">
    <property type="entry name" value="NUCLEOTIDASE YQFW-RELATED"/>
    <property type="match status" value="1"/>
</dbReference>
<dbReference type="Pfam" id="PF06941">
    <property type="entry name" value="NT5C"/>
    <property type="match status" value="1"/>
</dbReference>
<feature type="active site" description="Nucleophile" evidence="4">
    <location>
        <position position="6"/>
    </location>
</feature>
<accession>A0A2N0ZJJ3</accession>
<dbReference type="EC" id="3.1.3.-" evidence="3"/>
<dbReference type="PANTHER" id="PTHR35134">
    <property type="entry name" value="NUCLEOTIDASE YQFW-RELATED"/>
    <property type="match status" value="1"/>
</dbReference>
<evidence type="ECO:0000256" key="2">
    <source>
        <dbReference type="ARBA" id="ARBA00022801"/>
    </source>
</evidence>
<dbReference type="Proteomes" id="UP000233343">
    <property type="component" value="Unassembled WGS sequence"/>
</dbReference>
<gene>
    <name evidence="5" type="ORF">CWS20_07475</name>
</gene>
<evidence type="ECO:0000256" key="3">
    <source>
        <dbReference type="PIRNR" id="PIRNR021362"/>
    </source>
</evidence>
<evidence type="ECO:0000313" key="6">
    <source>
        <dbReference type="Proteomes" id="UP000233343"/>
    </source>
</evidence>
<sequence length="191" mass="22701">MRFGFDIDDTLINLREHAFHIYNRKLNQTIDLNEFHKLNTLEIHTLYGLSDIEGKEMWNDSLEEIYFTDCAIFSGALDFLKELEQQGHEIFYITARNKAYCRKTKEWMIKQGFPVKDGNFYCGMKDHEKINIIQKLSLDYYFDDKPEVLNTLTDESVSCFVKDQSYNRAMNLPRLVDWSEYHEKLKAKGLK</sequence>
<dbReference type="InterPro" id="IPR009206">
    <property type="entry name" value="Nucleotidase_putative"/>
</dbReference>
<name>A0A2N0ZJJ3_9BACI</name>
<dbReference type="InterPro" id="IPR010708">
    <property type="entry name" value="5'(3')-deoxyribonucleotidase"/>
</dbReference>
<comment type="similarity">
    <text evidence="1 3">Belongs to the 5'(3')-deoxyribonucleotidase family.</text>
</comment>
<keyword evidence="6" id="KW-1185">Reference proteome</keyword>
<dbReference type="RefSeq" id="WP_066192827.1">
    <property type="nucleotide sequence ID" value="NZ_JAFDQP010000010.1"/>
</dbReference>
<dbReference type="PIRSF" id="PIRSF021362">
    <property type="entry name" value="UCP021362_HAD"/>
    <property type="match status" value="1"/>
</dbReference>
<organism evidence="5 6">
    <name type="scientific">Cytobacillus horneckiae</name>
    <dbReference type="NCBI Taxonomy" id="549687"/>
    <lineage>
        <taxon>Bacteria</taxon>
        <taxon>Bacillati</taxon>
        <taxon>Bacillota</taxon>
        <taxon>Bacilli</taxon>
        <taxon>Bacillales</taxon>
        <taxon>Bacillaceae</taxon>
        <taxon>Cytobacillus</taxon>
    </lineage>
</organism>